<dbReference type="Proteomes" id="UP000838308">
    <property type="component" value="Unassembled WGS sequence"/>
</dbReference>
<sequence>MSWSEEYKELLERDKQMFSDCINKLLAQNYIVFQKEADKPYYRFIDRYAELFEDYLAVTGWNIEFVKSMNLIYVYNPTGRNRRMLTQNQTLFLFILRIIYEERQKDISLARHITTTNEEIHEKYLALKIKNRLPNADEYGKIMKLFASYSLINVKKGCWNHPQEPIILYPSILIAIPVHAVETYFKWITEGIESEEVEDEIFDENEVD</sequence>
<evidence type="ECO:0000313" key="1">
    <source>
        <dbReference type="EMBL" id="CAH2716701.1"/>
    </source>
</evidence>
<proteinExistence type="predicted"/>
<protein>
    <recommendedName>
        <fullName evidence="3">DUF4194 domain-containing protein</fullName>
    </recommendedName>
</protein>
<dbReference type="InterPro" id="IPR025449">
    <property type="entry name" value="JetB"/>
</dbReference>
<keyword evidence="2" id="KW-1185">Reference proteome</keyword>
<comment type="caution">
    <text evidence="1">The sequence shown here is derived from an EMBL/GenBank/DDBJ whole genome shotgun (WGS) entry which is preliminary data.</text>
</comment>
<dbReference type="EMBL" id="CALBWS010000031">
    <property type="protein sequence ID" value="CAH2716701.1"/>
    <property type="molecule type" value="Genomic_DNA"/>
</dbReference>
<evidence type="ECO:0008006" key="3">
    <source>
        <dbReference type="Google" id="ProtNLM"/>
    </source>
</evidence>
<organism evidence="1 2">
    <name type="scientific">Neobacillus rhizosphaerae</name>
    <dbReference type="NCBI Taxonomy" id="2880965"/>
    <lineage>
        <taxon>Bacteria</taxon>
        <taxon>Bacillati</taxon>
        <taxon>Bacillota</taxon>
        <taxon>Bacilli</taxon>
        <taxon>Bacillales</taxon>
        <taxon>Bacillaceae</taxon>
        <taxon>Neobacillus</taxon>
    </lineage>
</organism>
<gene>
    <name evidence="1" type="ORF">BACCIP111895_03889</name>
</gene>
<name>A0ABM9EVK0_9BACI</name>
<reference evidence="1" key="1">
    <citation type="submission" date="2022-04" db="EMBL/GenBank/DDBJ databases">
        <authorList>
            <person name="Criscuolo A."/>
        </authorList>
    </citation>
    <scope>NUCLEOTIDE SEQUENCE</scope>
    <source>
        <strain evidence="1">CIP111895</strain>
    </source>
</reference>
<accession>A0ABM9EVK0</accession>
<dbReference type="RefSeq" id="WP_248736942.1">
    <property type="nucleotide sequence ID" value="NZ_CALBWS010000031.1"/>
</dbReference>
<evidence type="ECO:0000313" key="2">
    <source>
        <dbReference type="Proteomes" id="UP000838308"/>
    </source>
</evidence>
<dbReference type="Pfam" id="PF13835">
    <property type="entry name" value="DUF4194"/>
    <property type="match status" value="1"/>
</dbReference>